<proteinExistence type="predicted"/>
<dbReference type="RefSeq" id="WP_342159056.1">
    <property type="nucleotide sequence ID" value="NZ_JBCDNA010000001.1"/>
</dbReference>
<dbReference type="Pfam" id="PF19578">
    <property type="entry name" value="DUF6090"/>
    <property type="match status" value="1"/>
</dbReference>
<feature type="transmembrane region" description="Helical" evidence="1">
    <location>
        <begin position="12"/>
        <end position="31"/>
    </location>
</feature>
<dbReference type="InterPro" id="IPR045749">
    <property type="entry name" value="DUF6090"/>
</dbReference>
<sequence>MADDNRPVKYMRYAIGEIVLVVIGILIALQINNWNEERIQKQELEGLLQSIAGGVQSDIRDLNLLATARSNMGKKGDSIFSYYILDDVKAISLEETAYINTAFQNVLNFVYFKSNLSAFESLKNSTYFGKLQGTDLALLLSAYYTTADKIKSIEEKYNESLGAYHAAWLAKFRDNGQDIFLRPWLFYDDLSSFTPRFREILRDNSTKNIFGHAYYEPNIIQTYEEQILMGNKLIEMIKSSNTTFDEQTKLDFSGILYSFADADLISILINGEIPTGFEPKYAASVIYRDHFSYKEDYFVIEYPENTYDWGSPYFEINALGGRVNEMDFSNYTKIFIEMKGEIGGEQFEITMKDKHDPPDGSESRVQIELTDQWKIYEIQTNQFKTADMQLIMVPLGFVFEGPLGRTIHVRSIQFKKD</sequence>
<comment type="caution">
    <text evidence="2">The sequence shown here is derived from an EMBL/GenBank/DDBJ whole genome shotgun (WGS) entry which is preliminary data.</text>
</comment>
<keyword evidence="1" id="KW-0472">Membrane</keyword>
<keyword evidence="3" id="KW-1185">Reference proteome</keyword>
<evidence type="ECO:0000256" key="1">
    <source>
        <dbReference type="SAM" id="Phobius"/>
    </source>
</evidence>
<keyword evidence="1" id="KW-1133">Transmembrane helix</keyword>
<accession>A0ABU9KYH9</accession>
<evidence type="ECO:0000313" key="2">
    <source>
        <dbReference type="EMBL" id="MEL4455251.1"/>
    </source>
</evidence>
<dbReference type="Proteomes" id="UP001474120">
    <property type="component" value="Unassembled WGS sequence"/>
</dbReference>
<protein>
    <submittedName>
        <fullName evidence="2">DUF6090 family protein</fullName>
    </submittedName>
</protein>
<dbReference type="EMBL" id="JBCDNA010000001">
    <property type="protein sequence ID" value="MEL4455251.1"/>
    <property type="molecule type" value="Genomic_DNA"/>
</dbReference>
<gene>
    <name evidence="2" type="ORF">AABB81_05050</name>
</gene>
<keyword evidence="1" id="KW-0812">Transmembrane</keyword>
<reference evidence="2 3" key="1">
    <citation type="submission" date="2024-04" db="EMBL/GenBank/DDBJ databases">
        <title>whole genome sequencing of Lutimonas vermicola strain IMCC1616.</title>
        <authorList>
            <person name="Bae S.S."/>
        </authorList>
    </citation>
    <scope>NUCLEOTIDE SEQUENCE [LARGE SCALE GENOMIC DNA]</scope>
    <source>
        <strain evidence="2 3">IMCC1616</strain>
    </source>
</reference>
<evidence type="ECO:0000313" key="3">
    <source>
        <dbReference type="Proteomes" id="UP001474120"/>
    </source>
</evidence>
<dbReference type="Gene3D" id="2.60.120.430">
    <property type="entry name" value="Galactose-binding lectin"/>
    <property type="match status" value="1"/>
</dbReference>
<name>A0ABU9KYH9_9FLAO</name>
<organism evidence="2 3">
    <name type="scientific">Lutimonas vermicola</name>
    <dbReference type="NCBI Taxonomy" id="414288"/>
    <lineage>
        <taxon>Bacteria</taxon>
        <taxon>Pseudomonadati</taxon>
        <taxon>Bacteroidota</taxon>
        <taxon>Flavobacteriia</taxon>
        <taxon>Flavobacteriales</taxon>
        <taxon>Flavobacteriaceae</taxon>
        <taxon>Lutimonas</taxon>
    </lineage>
</organism>